<evidence type="ECO:0000313" key="2">
    <source>
        <dbReference type="Proteomes" id="UP001054945"/>
    </source>
</evidence>
<keyword evidence="1" id="KW-0648">Protein biosynthesis</keyword>
<keyword evidence="1" id="KW-0251">Elongation factor</keyword>
<keyword evidence="2" id="KW-1185">Reference proteome</keyword>
<protein>
    <submittedName>
        <fullName evidence="1">Transcription elongation factor SPT6</fullName>
    </submittedName>
</protein>
<dbReference type="AlphaFoldDB" id="A0AAV4WJM9"/>
<comment type="caution">
    <text evidence="1">The sequence shown here is derived from an EMBL/GenBank/DDBJ whole genome shotgun (WGS) entry which is preliminary data.</text>
</comment>
<reference evidence="1 2" key="1">
    <citation type="submission" date="2021-06" db="EMBL/GenBank/DDBJ databases">
        <title>Caerostris extrusa draft genome.</title>
        <authorList>
            <person name="Kono N."/>
            <person name="Arakawa K."/>
        </authorList>
    </citation>
    <scope>NUCLEOTIDE SEQUENCE [LARGE SCALE GENOMIC DNA]</scope>
</reference>
<evidence type="ECO:0000313" key="1">
    <source>
        <dbReference type="EMBL" id="GIY83002.1"/>
    </source>
</evidence>
<proteinExistence type="predicted"/>
<dbReference type="Proteomes" id="UP001054945">
    <property type="component" value="Unassembled WGS sequence"/>
</dbReference>
<dbReference type="GO" id="GO:0003746">
    <property type="term" value="F:translation elongation factor activity"/>
    <property type="evidence" value="ECO:0007669"/>
    <property type="project" value="UniProtKB-KW"/>
</dbReference>
<accession>A0AAV4WJM9</accession>
<sequence>MIFDLLISQKRFQLRGIPVTKAEDVEISEEAEWIYKQAFSINTISIQEGEYAGSGHQPIAGRKKSKCGWKDKRSFEIHAK</sequence>
<name>A0AAV4WJM9_CAEEX</name>
<gene>
    <name evidence="1" type="ORF">CEXT_246691</name>
</gene>
<dbReference type="EMBL" id="BPLR01016320">
    <property type="protein sequence ID" value="GIY83002.1"/>
    <property type="molecule type" value="Genomic_DNA"/>
</dbReference>
<organism evidence="1 2">
    <name type="scientific">Caerostris extrusa</name>
    <name type="common">Bark spider</name>
    <name type="synonym">Caerostris bankana</name>
    <dbReference type="NCBI Taxonomy" id="172846"/>
    <lineage>
        <taxon>Eukaryota</taxon>
        <taxon>Metazoa</taxon>
        <taxon>Ecdysozoa</taxon>
        <taxon>Arthropoda</taxon>
        <taxon>Chelicerata</taxon>
        <taxon>Arachnida</taxon>
        <taxon>Araneae</taxon>
        <taxon>Araneomorphae</taxon>
        <taxon>Entelegynae</taxon>
        <taxon>Araneoidea</taxon>
        <taxon>Araneidae</taxon>
        <taxon>Caerostris</taxon>
    </lineage>
</organism>